<reference evidence="1 2" key="1">
    <citation type="journal article" date="2013" name="Nat. Genet.">
        <title>The high-quality draft genome of peach (Prunus persica) identifies unique patterns of genetic diversity, domestication and genome evolution.</title>
        <authorList>
            <consortium name="International Peach Genome Initiative"/>
            <person name="Verde I."/>
            <person name="Abbott A.G."/>
            <person name="Scalabrin S."/>
            <person name="Jung S."/>
            <person name="Shu S."/>
            <person name="Marroni F."/>
            <person name="Zhebentyayeva T."/>
            <person name="Dettori M.T."/>
            <person name="Grimwood J."/>
            <person name="Cattonaro F."/>
            <person name="Zuccolo A."/>
            <person name="Rossini L."/>
            <person name="Jenkins J."/>
            <person name="Vendramin E."/>
            <person name="Meisel L.A."/>
            <person name="Decroocq V."/>
            <person name="Sosinski B."/>
            <person name="Prochnik S."/>
            <person name="Mitros T."/>
            <person name="Policriti A."/>
            <person name="Cipriani G."/>
            <person name="Dondini L."/>
            <person name="Ficklin S."/>
            <person name="Goodstein D.M."/>
            <person name="Xuan P."/>
            <person name="Del Fabbro C."/>
            <person name="Aramini V."/>
            <person name="Copetti D."/>
            <person name="Gonzalez S."/>
            <person name="Horner D.S."/>
            <person name="Falchi R."/>
            <person name="Lucas S."/>
            <person name="Mica E."/>
            <person name="Maldonado J."/>
            <person name="Lazzari B."/>
            <person name="Bielenberg D."/>
            <person name="Pirona R."/>
            <person name="Miculan M."/>
            <person name="Barakat A."/>
            <person name="Testolin R."/>
            <person name="Stella A."/>
            <person name="Tartarini S."/>
            <person name="Tonutti P."/>
            <person name="Arus P."/>
            <person name="Orellana A."/>
            <person name="Wells C."/>
            <person name="Main D."/>
            <person name="Vizzotto G."/>
            <person name="Silva H."/>
            <person name="Salamini F."/>
            <person name="Schmutz J."/>
            <person name="Morgante M."/>
            <person name="Rokhsar D.S."/>
        </authorList>
    </citation>
    <scope>NUCLEOTIDE SEQUENCE [LARGE SCALE GENOMIC DNA]</scope>
    <source>
        <strain evidence="2">cv. Nemared</strain>
    </source>
</reference>
<accession>A0A251QYU2</accession>
<evidence type="ECO:0000313" key="2">
    <source>
        <dbReference type="Proteomes" id="UP000006882"/>
    </source>
</evidence>
<organism evidence="1 2">
    <name type="scientific">Prunus persica</name>
    <name type="common">Peach</name>
    <name type="synonym">Amygdalus persica</name>
    <dbReference type="NCBI Taxonomy" id="3760"/>
    <lineage>
        <taxon>Eukaryota</taxon>
        <taxon>Viridiplantae</taxon>
        <taxon>Streptophyta</taxon>
        <taxon>Embryophyta</taxon>
        <taxon>Tracheophyta</taxon>
        <taxon>Spermatophyta</taxon>
        <taxon>Magnoliopsida</taxon>
        <taxon>eudicotyledons</taxon>
        <taxon>Gunneridae</taxon>
        <taxon>Pentapetalae</taxon>
        <taxon>rosids</taxon>
        <taxon>fabids</taxon>
        <taxon>Rosales</taxon>
        <taxon>Rosaceae</taxon>
        <taxon>Amygdaloideae</taxon>
        <taxon>Amygdaleae</taxon>
        <taxon>Prunus</taxon>
    </lineage>
</organism>
<name>A0A251QYU2_PRUPE</name>
<protein>
    <submittedName>
        <fullName evidence="1">Uncharacterized protein</fullName>
    </submittedName>
</protein>
<proteinExistence type="predicted"/>
<gene>
    <name evidence="1" type="ORF">PRUPE_1G174600</name>
</gene>
<evidence type="ECO:0000313" key="1">
    <source>
        <dbReference type="EMBL" id="ONI29001.1"/>
    </source>
</evidence>
<sequence>MSDIDDPSLGLNKLLQSGSGSDQQDLEFSASWGEEIGSRFLGSWGCGCRLGCGIVCRWWCHGVERELGSWFF</sequence>
<dbReference type="Proteomes" id="UP000006882">
    <property type="component" value="Chromosome G1"/>
</dbReference>
<keyword evidence="2" id="KW-1185">Reference proteome</keyword>
<dbReference type="Gramene" id="ONI29001">
    <property type="protein sequence ID" value="ONI29001"/>
    <property type="gene ID" value="PRUPE_1G174600"/>
</dbReference>
<dbReference type="EMBL" id="CM007651">
    <property type="protein sequence ID" value="ONI29001.1"/>
    <property type="molecule type" value="Genomic_DNA"/>
</dbReference>
<dbReference type="AlphaFoldDB" id="A0A251QYU2"/>